<evidence type="ECO:0008006" key="4">
    <source>
        <dbReference type="Google" id="ProtNLM"/>
    </source>
</evidence>
<comment type="caution">
    <text evidence="2">The sequence shown here is derived from an EMBL/GenBank/DDBJ whole genome shotgun (WGS) entry which is preliminary data.</text>
</comment>
<organism evidence="2 3">
    <name type="scientific">Nonomuraea endophytica</name>
    <dbReference type="NCBI Taxonomy" id="714136"/>
    <lineage>
        <taxon>Bacteria</taxon>
        <taxon>Bacillati</taxon>
        <taxon>Actinomycetota</taxon>
        <taxon>Actinomycetes</taxon>
        <taxon>Streptosporangiales</taxon>
        <taxon>Streptosporangiaceae</taxon>
        <taxon>Nonomuraea</taxon>
    </lineage>
</organism>
<dbReference type="PANTHER" id="PTHR38588">
    <property type="entry name" value="BLL0334 PROTEIN"/>
    <property type="match status" value="1"/>
</dbReference>
<dbReference type="PANTHER" id="PTHR38588:SF1">
    <property type="entry name" value="BLL0334 PROTEIN"/>
    <property type="match status" value="1"/>
</dbReference>
<name>A0A7W8EJ99_9ACTN</name>
<dbReference type="InterPro" id="IPR010419">
    <property type="entry name" value="CO_DH_gsu"/>
</dbReference>
<dbReference type="Proteomes" id="UP000568380">
    <property type="component" value="Unassembled WGS sequence"/>
</dbReference>
<evidence type="ECO:0000256" key="1">
    <source>
        <dbReference type="SAM" id="Phobius"/>
    </source>
</evidence>
<gene>
    <name evidence="2" type="ORF">HNR40_008418</name>
</gene>
<dbReference type="InterPro" id="IPR023393">
    <property type="entry name" value="START-like_dom_sf"/>
</dbReference>
<keyword evidence="1" id="KW-1133">Transmembrane helix</keyword>
<sequence length="221" mass="23094">MKLAGSAVIGIERDRVWAALQDPAVLVRTIPGCERLEESGPDTYRMTVTAGVAAIKGVYHGEVGLSEPLAPESFVLRARGQGAPGTVDATVHVRLSEVEDGTRVDYDAEAVVGGMIGGVGQRMLGSVAKRTAGEFFTAVETHLREGPAPAVRTSPGDPEALVPAGTAPAAPQVYERPAKEHTQTRPWVVLASFGMGAGIALTGVVVGWLLGRTTRRRPGPP</sequence>
<dbReference type="CDD" id="cd05018">
    <property type="entry name" value="CoxG"/>
    <property type="match status" value="1"/>
</dbReference>
<keyword evidence="3" id="KW-1185">Reference proteome</keyword>
<keyword evidence="1" id="KW-0812">Transmembrane</keyword>
<accession>A0A7W8EJ99</accession>
<dbReference type="Gene3D" id="3.30.530.20">
    <property type="match status" value="1"/>
</dbReference>
<dbReference type="EMBL" id="JACHIN010000015">
    <property type="protein sequence ID" value="MBB5082915.1"/>
    <property type="molecule type" value="Genomic_DNA"/>
</dbReference>
<evidence type="ECO:0000313" key="3">
    <source>
        <dbReference type="Proteomes" id="UP000568380"/>
    </source>
</evidence>
<dbReference type="SUPFAM" id="SSF55961">
    <property type="entry name" value="Bet v1-like"/>
    <property type="match status" value="1"/>
</dbReference>
<dbReference type="AlphaFoldDB" id="A0A7W8EJ99"/>
<dbReference type="Pfam" id="PF06240">
    <property type="entry name" value="COXG"/>
    <property type="match status" value="1"/>
</dbReference>
<reference evidence="2 3" key="1">
    <citation type="submission" date="2020-08" db="EMBL/GenBank/DDBJ databases">
        <title>Genomic Encyclopedia of Type Strains, Phase IV (KMG-IV): sequencing the most valuable type-strain genomes for metagenomic binning, comparative biology and taxonomic classification.</title>
        <authorList>
            <person name="Goeker M."/>
        </authorList>
    </citation>
    <scope>NUCLEOTIDE SEQUENCE [LARGE SCALE GENOMIC DNA]</scope>
    <source>
        <strain evidence="2 3">DSM 45385</strain>
    </source>
</reference>
<proteinExistence type="predicted"/>
<keyword evidence="1" id="KW-0472">Membrane</keyword>
<dbReference type="RefSeq" id="WP_184971554.1">
    <property type="nucleotide sequence ID" value="NZ_JACHIN010000015.1"/>
</dbReference>
<feature type="transmembrane region" description="Helical" evidence="1">
    <location>
        <begin position="187"/>
        <end position="210"/>
    </location>
</feature>
<evidence type="ECO:0000313" key="2">
    <source>
        <dbReference type="EMBL" id="MBB5082915.1"/>
    </source>
</evidence>
<protein>
    <recommendedName>
        <fullName evidence="4">Carbon monoxide dehydrogenase</fullName>
    </recommendedName>
</protein>